<organism evidence="1 2">
    <name type="scientific">Sclerotinia nivalis</name>
    <dbReference type="NCBI Taxonomy" id="352851"/>
    <lineage>
        <taxon>Eukaryota</taxon>
        <taxon>Fungi</taxon>
        <taxon>Dikarya</taxon>
        <taxon>Ascomycota</taxon>
        <taxon>Pezizomycotina</taxon>
        <taxon>Leotiomycetes</taxon>
        <taxon>Helotiales</taxon>
        <taxon>Sclerotiniaceae</taxon>
        <taxon>Sclerotinia</taxon>
    </lineage>
</organism>
<evidence type="ECO:0000313" key="1">
    <source>
        <dbReference type="EMBL" id="KAJ8070291.1"/>
    </source>
</evidence>
<gene>
    <name evidence="1" type="ORF">OCU04_000673</name>
</gene>
<name>A0A9X0DNM8_9HELO</name>
<reference evidence="1" key="1">
    <citation type="submission" date="2022-11" db="EMBL/GenBank/DDBJ databases">
        <title>Genome Resource of Sclerotinia nivalis Strain SnTB1, a Plant Pathogen Isolated from American Ginseng.</title>
        <authorList>
            <person name="Fan S."/>
        </authorList>
    </citation>
    <scope>NUCLEOTIDE SEQUENCE</scope>
    <source>
        <strain evidence="1">SnTB1</strain>
    </source>
</reference>
<proteinExistence type="predicted"/>
<dbReference type="EMBL" id="JAPEIS010000001">
    <property type="protein sequence ID" value="KAJ8070291.1"/>
    <property type="molecule type" value="Genomic_DNA"/>
</dbReference>
<protein>
    <submittedName>
        <fullName evidence="1">Uncharacterized protein</fullName>
    </submittedName>
</protein>
<comment type="caution">
    <text evidence="1">The sequence shown here is derived from an EMBL/GenBank/DDBJ whole genome shotgun (WGS) entry which is preliminary data.</text>
</comment>
<sequence length="265" mass="30222">MNIVFKLLKSNPAWWKGRYTEEALNHQLLHIRKGLEENIPRIRVRRMERINYIKTRWSNYQGVCSWVEEPSQSSNFLYHLAKVAKKFPDYSSTCVTSIERCPNSTTSYIKKGFKKGKAIAGIRLSPSTGLFEDINKNHNQDRPNSLIDGSLLLEENNAGVHIYTPHIQAAEDLLRAASEAVDDRLDANSSCSSQAIPAYPGFDSEDEELESSAYSSSDEYMVSSFSQIAPDRPSCHFAASFRRRIDGLHRDYKWRPTPKDVTENL</sequence>
<dbReference type="AlphaFoldDB" id="A0A9X0DNM8"/>
<keyword evidence="2" id="KW-1185">Reference proteome</keyword>
<dbReference type="Proteomes" id="UP001152300">
    <property type="component" value="Unassembled WGS sequence"/>
</dbReference>
<accession>A0A9X0DNM8</accession>
<evidence type="ECO:0000313" key="2">
    <source>
        <dbReference type="Proteomes" id="UP001152300"/>
    </source>
</evidence>